<evidence type="ECO:0000313" key="7">
    <source>
        <dbReference type="Proteomes" id="UP000190989"/>
    </source>
</evidence>
<evidence type="ECO:0000259" key="5">
    <source>
        <dbReference type="Pfam" id="PF01048"/>
    </source>
</evidence>
<dbReference type="InterPro" id="IPR018099">
    <property type="entry name" value="Purine_phosphorylase-2_CS"/>
</dbReference>
<comment type="pathway">
    <text evidence="4">Amino-acid biosynthesis; L-methionine biosynthesis via salvage pathway; S-methyl-5-thio-alpha-D-ribose 1-phosphate from S-methyl-5'-thioadenosine (phosphorylase route): step 1/1.</text>
</comment>
<evidence type="ECO:0000256" key="4">
    <source>
        <dbReference type="HAMAP-Rule" id="MF_01963"/>
    </source>
</evidence>
<dbReference type="InterPro" id="IPR000845">
    <property type="entry name" value="Nucleoside_phosphorylase_d"/>
</dbReference>
<comment type="function">
    <text evidence="4">Catalyzes the reversible phosphorylation of S-methyl-5'-thioadenosine (MTA) to adenine and 5-methylthioribose-1-phosphate. Involved in the breakdown of MTA, a major by-product of polyamine biosynthesis. Responsible for the first step in the methionine salvage pathway after MTA has been generated from S-adenosylmethionine. Has broad substrate specificity with 6-aminopurine nucleosides as preferred substrates.</text>
</comment>
<dbReference type="SUPFAM" id="SSF53167">
    <property type="entry name" value="Purine and uridine phosphorylases"/>
    <property type="match status" value="1"/>
</dbReference>
<dbReference type="NCBIfam" id="TIGR01694">
    <property type="entry name" value="MTAP"/>
    <property type="match status" value="1"/>
</dbReference>
<evidence type="ECO:0000313" key="6">
    <source>
        <dbReference type="EMBL" id="SLJ86673.1"/>
    </source>
</evidence>
<dbReference type="PANTHER" id="PTHR42679:SF2">
    <property type="entry name" value="S-METHYL-5'-THIOADENOSINE PHOSPHORYLASE"/>
    <property type="match status" value="1"/>
</dbReference>
<dbReference type="AlphaFoldDB" id="A0A1U6GT05"/>
<dbReference type="InterPro" id="IPR010044">
    <property type="entry name" value="MTAP"/>
</dbReference>
<evidence type="ECO:0000256" key="2">
    <source>
        <dbReference type="ARBA" id="ARBA00022679"/>
    </source>
</evidence>
<dbReference type="InterPro" id="IPR035994">
    <property type="entry name" value="Nucleoside_phosphorylase_sf"/>
</dbReference>
<feature type="binding site" evidence="4">
    <location>
        <position position="17"/>
    </location>
    <ligand>
        <name>phosphate</name>
        <dbReference type="ChEBI" id="CHEBI:43474"/>
    </ligand>
</feature>
<feature type="site" description="Important for substrate specificity" evidence="4">
    <location>
        <position position="227"/>
    </location>
</feature>
<feature type="site" description="Important for substrate specificity" evidence="4">
    <location>
        <position position="172"/>
    </location>
</feature>
<dbReference type="EC" id="2.4.2.28" evidence="4"/>
<dbReference type="STRING" id="428990.SAMN06295987_101336"/>
<keyword evidence="2 4" id="KW-0808">Transferase</keyword>
<protein>
    <recommendedName>
        <fullName evidence="4">S-methyl-5'-thioadenosine phosphorylase</fullName>
        <ecNumber evidence="4">2.4.2.28</ecNumber>
    </recommendedName>
    <alternativeName>
        <fullName evidence="4">5'-methylthioadenosine phosphorylase</fullName>
        <shortName evidence="4">MTA phosphorylase</shortName>
        <shortName evidence="4">MTAP</shortName>
    </alternativeName>
</protein>
<feature type="binding site" evidence="4">
    <location>
        <position position="191"/>
    </location>
    <ligand>
        <name>phosphate</name>
        <dbReference type="ChEBI" id="CHEBI:43474"/>
    </ligand>
</feature>
<dbReference type="EMBL" id="FVZE01000001">
    <property type="protein sequence ID" value="SLJ86673.1"/>
    <property type="molecule type" value="Genomic_DNA"/>
</dbReference>
<evidence type="ECO:0000256" key="3">
    <source>
        <dbReference type="ARBA" id="ARBA00022726"/>
    </source>
</evidence>
<accession>A0A1U6GT05</accession>
<dbReference type="FunFam" id="3.40.50.1580:FF:000012">
    <property type="entry name" value="Probable 6-oxopurine nucleoside phosphorylase"/>
    <property type="match status" value="1"/>
</dbReference>
<proteinExistence type="inferred from homology"/>
<dbReference type="GO" id="GO:0017061">
    <property type="term" value="F:S-methyl-5-thioadenosine phosphorylase activity"/>
    <property type="evidence" value="ECO:0007669"/>
    <property type="project" value="UniProtKB-UniRule"/>
</dbReference>
<organism evidence="6 7">
    <name type="scientific">Novosphingobium mathurense</name>
    <dbReference type="NCBI Taxonomy" id="428990"/>
    <lineage>
        <taxon>Bacteria</taxon>
        <taxon>Pseudomonadati</taxon>
        <taxon>Pseudomonadota</taxon>
        <taxon>Alphaproteobacteria</taxon>
        <taxon>Sphingomonadales</taxon>
        <taxon>Sphingomonadaceae</taxon>
        <taxon>Novosphingobium</taxon>
    </lineage>
</organism>
<dbReference type="PANTHER" id="PTHR42679">
    <property type="entry name" value="S-METHYL-5'-THIOADENOSINE PHOSPHORYLASE"/>
    <property type="match status" value="1"/>
</dbReference>
<dbReference type="GO" id="GO:0005829">
    <property type="term" value="C:cytosol"/>
    <property type="evidence" value="ECO:0007669"/>
    <property type="project" value="TreeGrafter"/>
</dbReference>
<feature type="domain" description="Nucleoside phosphorylase" evidence="5">
    <location>
        <begin position="11"/>
        <end position="248"/>
    </location>
</feature>
<dbReference type="Proteomes" id="UP000190989">
    <property type="component" value="Unassembled WGS sequence"/>
</dbReference>
<reference evidence="7" key="1">
    <citation type="submission" date="2017-02" db="EMBL/GenBank/DDBJ databases">
        <authorList>
            <person name="Varghese N."/>
            <person name="Submissions S."/>
        </authorList>
    </citation>
    <scope>NUCLEOTIDE SEQUENCE [LARGE SCALE GENOMIC DNA]</scope>
    <source>
        <strain evidence="7">SM117</strain>
    </source>
</reference>
<feature type="binding site" evidence="4">
    <location>
        <begin position="92"/>
        <end position="93"/>
    </location>
    <ligand>
        <name>phosphate</name>
        <dbReference type="ChEBI" id="CHEBI:43474"/>
    </ligand>
</feature>
<dbReference type="GO" id="GO:0019509">
    <property type="term" value="P:L-methionine salvage from methylthioadenosine"/>
    <property type="evidence" value="ECO:0007669"/>
    <property type="project" value="UniProtKB-UniRule"/>
</dbReference>
<keyword evidence="1 4" id="KW-0328">Glycosyltransferase</keyword>
<dbReference type="Gene3D" id="3.40.50.1580">
    <property type="entry name" value="Nucleoside phosphorylase domain"/>
    <property type="match status" value="1"/>
</dbReference>
<dbReference type="UniPathway" id="UPA00904">
    <property type="reaction ID" value="UER00873"/>
</dbReference>
<keyword evidence="7" id="KW-1185">Reference proteome</keyword>
<sequence length="296" mass="31489">MRAEKSPFWHIGVIGGSGLAAGIDLDDAQEIAVSSPFGEPSGPVTTGRLNGVRFTFIARHGAGHVLPPSQVNYRANIDVLKRCGVTDVLALSAIGSLREAMAPGDFVAVDQFIDRTVGRQNSFFGPGMVAHVSLADPVCRRLSGMATAAARLAGASVHEAGCYIAIDGPQFSTRAESLMYREWGADVIGMTAMPEARLAREAELPYALLGMVTDYDCWRGSDATVEVSEVLEVMKANAELARQAVRALAANLPTRREPSPFDYALEHALVTAPDLRDPQLVARLDAVACRILGEGA</sequence>
<feature type="binding site" evidence="4">
    <location>
        <begin position="59"/>
        <end position="60"/>
    </location>
    <ligand>
        <name>phosphate</name>
        <dbReference type="ChEBI" id="CHEBI:43474"/>
    </ligand>
</feature>
<comment type="catalytic activity">
    <reaction evidence="4">
        <text>S-methyl-5'-thioadenosine + phosphate = 5-(methylsulfanyl)-alpha-D-ribose 1-phosphate + adenine</text>
        <dbReference type="Rhea" id="RHEA:11852"/>
        <dbReference type="ChEBI" id="CHEBI:16708"/>
        <dbReference type="ChEBI" id="CHEBI:17509"/>
        <dbReference type="ChEBI" id="CHEBI:43474"/>
        <dbReference type="ChEBI" id="CHEBI:58533"/>
        <dbReference type="EC" id="2.4.2.28"/>
    </reaction>
</comment>
<name>A0A1U6GT05_9SPHN</name>
<evidence type="ECO:0000256" key="1">
    <source>
        <dbReference type="ARBA" id="ARBA00022676"/>
    </source>
</evidence>
<gene>
    <name evidence="4" type="primary">mtnP</name>
    <name evidence="6" type="ORF">SAMN06295987_101336</name>
</gene>
<dbReference type="Pfam" id="PF01048">
    <property type="entry name" value="PNP_UDP_1"/>
    <property type="match status" value="1"/>
</dbReference>
<keyword evidence="3 4" id="KW-0660">Purine salvage</keyword>
<feature type="binding site" evidence="4">
    <location>
        <begin position="214"/>
        <end position="216"/>
    </location>
    <ligand>
        <name>substrate</name>
    </ligand>
</feature>
<feature type="binding site" evidence="4">
    <location>
        <position position="190"/>
    </location>
    <ligand>
        <name>substrate</name>
    </ligand>
</feature>
<dbReference type="GO" id="GO:0006166">
    <property type="term" value="P:purine ribonucleoside salvage"/>
    <property type="evidence" value="ECO:0007669"/>
    <property type="project" value="UniProtKB-KW"/>
</dbReference>
<dbReference type="HAMAP" id="MF_01963">
    <property type="entry name" value="MTAP"/>
    <property type="match status" value="1"/>
</dbReference>
<dbReference type="PROSITE" id="PS01240">
    <property type="entry name" value="PNP_MTAP_2"/>
    <property type="match status" value="1"/>
</dbReference>
<dbReference type="RefSeq" id="WP_079729279.1">
    <property type="nucleotide sequence ID" value="NZ_FVZE01000001.1"/>
</dbReference>
<comment type="subunit">
    <text evidence="4">Homohexamer. Dimer of a homotrimer.</text>
</comment>
<dbReference type="CDD" id="cd09010">
    <property type="entry name" value="MTAP_SsMTAPII_like_MTIP"/>
    <property type="match status" value="1"/>
</dbReference>
<comment type="similarity">
    <text evidence="4">Belongs to the PNP/MTAP phosphorylase family. MTAP subfamily.</text>
</comment>